<proteinExistence type="predicted"/>
<name>A0A1D6LZ67_MAIZE</name>
<protein>
    <submittedName>
        <fullName evidence="2">Uncharacterized protein</fullName>
    </submittedName>
</protein>
<sequence>MGKKEELPAQPKQRREGSGVWEKGEGGLPFIEPSSGHVRLHQQMAGSTTFIKGQTSYLEYKLKFHFYQELILSCLSKIIRLG</sequence>
<reference evidence="2" key="1">
    <citation type="submission" date="2015-12" db="EMBL/GenBank/DDBJ databases">
        <title>Update maize B73 reference genome by single molecule sequencing technologies.</title>
        <authorList>
            <consortium name="Maize Genome Sequencing Project"/>
            <person name="Ware D."/>
        </authorList>
    </citation>
    <scope>NUCLEOTIDE SEQUENCE</scope>
    <source>
        <tissue evidence="2">Seedling</tissue>
    </source>
</reference>
<evidence type="ECO:0000313" key="2">
    <source>
        <dbReference type="EMBL" id="AQK84383.1"/>
    </source>
</evidence>
<evidence type="ECO:0000256" key="1">
    <source>
        <dbReference type="SAM" id="MobiDB-lite"/>
    </source>
</evidence>
<dbReference type="EMBL" id="CM000782">
    <property type="protein sequence ID" value="AQK84383.1"/>
    <property type="molecule type" value="Genomic_DNA"/>
</dbReference>
<organism evidence="2">
    <name type="scientific">Zea mays</name>
    <name type="common">Maize</name>
    <dbReference type="NCBI Taxonomy" id="4577"/>
    <lineage>
        <taxon>Eukaryota</taxon>
        <taxon>Viridiplantae</taxon>
        <taxon>Streptophyta</taxon>
        <taxon>Embryophyta</taxon>
        <taxon>Tracheophyta</taxon>
        <taxon>Spermatophyta</taxon>
        <taxon>Magnoliopsida</taxon>
        <taxon>Liliopsida</taxon>
        <taxon>Poales</taxon>
        <taxon>Poaceae</taxon>
        <taxon>PACMAD clade</taxon>
        <taxon>Panicoideae</taxon>
        <taxon>Andropogonodae</taxon>
        <taxon>Andropogoneae</taxon>
        <taxon>Tripsacinae</taxon>
        <taxon>Zea</taxon>
    </lineage>
</organism>
<dbReference type="ExpressionAtlas" id="A0A1D6LZ67">
    <property type="expression patterns" value="baseline and differential"/>
</dbReference>
<gene>
    <name evidence="2" type="ORF">ZEAMMB73_Zm00001d037581</name>
</gene>
<dbReference type="AlphaFoldDB" id="A0A1D6LZ67"/>
<dbReference type="InParanoid" id="A0A1D6LZ67"/>
<accession>A0A1D6LZ67</accession>
<feature type="region of interest" description="Disordered" evidence="1">
    <location>
        <begin position="1"/>
        <end position="25"/>
    </location>
</feature>